<feature type="domain" description="RING-type" evidence="3">
    <location>
        <begin position="483"/>
        <end position="533"/>
    </location>
</feature>
<gene>
    <name evidence="5" type="ORF">BGAL_0123g00070</name>
</gene>
<dbReference type="Pfam" id="PF13639">
    <property type="entry name" value="zf-RING_2"/>
    <property type="match status" value="1"/>
</dbReference>
<proteinExistence type="predicted"/>
<feature type="domain" description="SWIM-type" evidence="4">
    <location>
        <begin position="403"/>
        <end position="435"/>
    </location>
</feature>
<evidence type="ECO:0000313" key="6">
    <source>
        <dbReference type="Proteomes" id="UP000308671"/>
    </source>
</evidence>
<evidence type="ECO:0000256" key="2">
    <source>
        <dbReference type="SAM" id="MobiDB-lite"/>
    </source>
</evidence>
<evidence type="ECO:0000259" key="3">
    <source>
        <dbReference type="PROSITE" id="PS50089"/>
    </source>
</evidence>
<dbReference type="InterPro" id="IPR039903">
    <property type="entry name" value="Zswim2"/>
</dbReference>
<feature type="compositionally biased region" description="Low complexity" evidence="2">
    <location>
        <begin position="1"/>
        <end position="32"/>
    </location>
</feature>
<feature type="compositionally biased region" description="Basic residues" evidence="2">
    <location>
        <begin position="108"/>
        <end position="119"/>
    </location>
</feature>
<dbReference type="OrthoDB" id="2122982at2759"/>
<comment type="caution">
    <text evidence="5">The sequence shown here is derived from an EMBL/GenBank/DDBJ whole genome shotgun (WGS) entry which is preliminary data.</text>
</comment>
<evidence type="ECO:0000313" key="5">
    <source>
        <dbReference type="EMBL" id="THV51095.1"/>
    </source>
</evidence>
<accession>A0A4S8R4M4</accession>
<feature type="region of interest" description="Disordered" evidence="2">
    <location>
        <begin position="1"/>
        <end position="211"/>
    </location>
</feature>
<evidence type="ECO:0008006" key="7">
    <source>
        <dbReference type="Google" id="ProtNLM"/>
    </source>
</evidence>
<dbReference type="Proteomes" id="UP000308671">
    <property type="component" value="Unassembled WGS sequence"/>
</dbReference>
<evidence type="ECO:0000259" key="4">
    <source>
        <dbReference type="PROSITE" id="PS50966"/>
    </source>
</evidence>
<keyword evidence="6" id="KW-1185">Reference proteome</keyword>
<feature type="compositionally biased region" description="Polar residues" evidence="2">
    <location>
        <begin position="33"/>
        <end position="44"/>
    </location>
</feature>
<dbReference type="PANTHER" id="PTHR21540">
    <property type="entry name" value="RING FINGER AND SWIM DOMAIN-CONTAINING PROTEIN 2"/>
    <property type="match status" value="1"/>
</dbReference>
<keyword evidence="1" id="KW-0479">Metal-binding</keyword>
<dbReference type="InterPro" id="IPR007527">
    <property type="entry name" value="Znf_SWIM"/>
</dbReference>
<dbReference type="PROSITE" id="PS50966">
    <property type="entry name" value="ZF_SWIM"/>
    <property type="match status" value="1"/>
</dbReference>
<dbReference type="PANTHER" id="PTHR21540:SF0">
    <property type="entry name" value="PHD FAMILY PROTEIN"/>
    <property type="match status" value="1"/>
</dbReference>
<dbReference type="GO" id="GO:0061630">
    <property type="term" value="F:ubiquitin protein ligase activity"/>
    <property type="evidence" value="ECO:0007669"/>
    <property type="project" value="InterPro"/>
</dbReference>
<feature type="compositionally biased region" description="Basic and acidic residues" evidence="2">
    <location>
        <begin position="190"/>
        <end position="207"/>
    </location>
</feature>
<protein>
    <recommendedName>
        <fullName evidence="7">SWIM-type domain-containing protein</fullName>
    </recommendedName>
</protein>
<dbReference type="GO" id="GO:0008270">
    <property type="term" value="F:zinc ion binding"/>
    <property type="evidence" value="ECO:0007669"/>
    <property type="project" value="UniProtKB-KW"/>
</dbReference>
<dbReference type="PROSITE" id="PS50089">
    <property type="entry name" value="ZF_RING_2"/>
    <property type="match status" value="1"/>
</dbReference>
<evidence type="ECO:0000256" key="1">
    <source>
        <dbReference type="PROSITE-ProRule" id="PRU00175"/>
    </source>
</evidence>
<dbReference type="EMBL" id="PQXL01000123">
    <property type="protein sequence ID" value="THV51095.1"/>
    <property type="molecule type" value="Genomic_DNA"/>
</dbReference>
<dbReference type="InterPro" id="IPR001841">
    <property type="entry name" value="Znf_RING"/>
</dbReference>
<dbReference type="AlphaFoldDB" id="A0A4S8R4M4"/>
<organism evidence="5 6">
    <name type="scientific">Botrytis galanthina</name>
    <dbReference type="NCBI Taxonomy" id="278940"/>
    <lineage>
        <taxon>Eukaryota</taxon>
        <taxon>Fungi</taxon>
        <taxon>Dikarya</taxon>
        <taxon>Ascomycota</taxon>
        <taxon>Pezizomycotina</taxon>
        <taxon>Leotiomycetes</taxon>
        <taxon>Helotiales</taxon>
        <taxon>Sclerotiniaceae</taxon>
        <taxon>Botrytis</taxon>
    </lineage>
</organism>
<dbReference type="InterPro" id="IPR013083">
    <property type="entry name" value="Znf_RING/FYVE/PHD"/>
</dbReference>
<dbReference type="Gene3D" id="3.30.40.10">
    <property type="entry name" value="Zinc/RING finger domain, C3HC4 (zinc finger)"/>
    <property type="match status" value="1"/>
</dbReference>
<name>A0A4S8R4M4_9HELO</name>
<dbReference type="SUPFAM" id="SSF57850">
    <property type="entry name" value="RING/U-box"/>
    <property type="match status" value="1"/>
</dbReference>
<feature type="compositionally biased region" description="Polar residues" evidence="2">
    <location>
        <begin position="81"/>
        <end position="90"/>
    </location>
</feature>
<reference evidence="5 6" key="1">
    <citation type="submission" date="2017-12" db="EMBL/GenBank/DDBJ databases">
        <title>Comparative genomics of Botrytis spp.</title>
        <authorList>
            <person name="Valero-Jimenez C.A."/>
            <person name="Tapia P."/>
            <person name="Veloso J."/>
            <person name="Silva-Moreno E."/>
            <person name="Staats M."/>
            <person name="Valdes J.H."/>
            <person name="Van Kan J.A.L."/>
        </authorList>
    </citation>
    <scope>NUCLEOTIDE SEQUENCE [LARGE SCALE GENOMIC DNA]</scope>
    <source>
        <strain evidence="5 6">MUCL435</strain>
    </source>
</reference>
<feature type="compositionally biased region" description="Low complexity" evidence="2">
    <location>
        <begin position="166"/>
        <end position="179"/>
    </location>
</feature>
<sequence>MPSLSSRMSRSSESTAASGPSLSSRMSRNSESTTASGPSLSTPSMDVDTQLAPLPDTRKRSRNLDSDSDEEEPQAQRARNDGSNSIQNIDSEMAIDTPARNLMVPRSMHSRIRSGRRNMSRQEQEQISSTFANIGAPALTPTSTPNPTQSAPVSSLPRASHTVQASTTRQSSESTSQSRLYEEISGYDAATHEDERPPKRRRGELQHSVHTLAVPIEDRNTEVFAPPTSNEASVAEHQASETAPLPVSGVLLAIEAPSNQIASTRRDTTYIDLTLEDSSDEEEDDTVLPPAPSVLPTVQAPSVRNIQPNAKPTFVDLTSDDSSDEGERTATMSQAYIGDRIVLVEEKRLEPFLPEPTTRFKNLLEDARRQKLQCLDKWASPAFKDDVEFSRQLAVLGTSGNVYMVVIEKRPECNCYEGLRNILCVHIVFILTQFLNLPAPLRHQTTFLQAELRCMMGDEINWMAPVSNDKFCTRKSVEEQETCSICLEDLKSHESIVWCRGQCGKNFHLECILNWAETNFQDGQPDITCGNCRAPWIWVGRQLRFLIESAWNLQYDIDYKEEGYLNLSELLKRDVSEEGYFNVAELVGIDDTVEDDAEARQSYQLLVDKWRLEMARRPTTLLEEVVDFICRYHPQVYDNDDDEFSDESNDDNSPGALMVMERVKYAEMNVERLLQGFLPIDSEVFKDLHLS</sequence>
<feature type="compositionally biased region" description="Basic and acidic residues" evidence="2">
    <location>
        <begin position="56"/>
        <end position="65"/>
    </location>
</feature>
<feature type="compositionally biased region" description="Polar residues" evidence="2">
    <location>
        <begin position="140"/>
        <end position="153"/>
    </location>
</feature>
<keyword evidence="1" id="KW-0862">Zinc</keyword>
<keyword evidence="1" id="KW-0863">Zinc-finger</keyword>